<dbReference type="GO" id="GO:0004519">
    <property type="term" value="F:endonuclease activity"/>
    <property type="evidence" value="ECO:0007669"/>
    <property type="project" value="InterPro"/>
</dbReference>
<dbReference type="SMART" id="SM00534">
    <property type="entry name" value="MUTSac"/>
    <property type="match status" value="1"/>
</dbReference>
<proteinExistence type="predicted"/>
<accession>A0A9D9DIE3</accession>
<dbReference type="PIRSF" id="PIRSF005814">
    <property type="entry name" value="MutS_YshD"/>
    <property type="match status" value="1"/>
</dbReference>
<evidence type="ECO:0000259" key="5">
    <source>
        <dbReference type="SMART" id="SM00533"/>
    </source>
</evidence>
<dbReference type="SUPFAM" id="SSF48334">
    <property type="entry name" value="DNA repair protein MutS, domain III"/>
    <property type="match status" value="1"/>
</dbReference>
<evidence type="ECO:0000313" key="8">
    <source>
        <dbReference type="Proteomes" id="UP000823613"/>
    </source>
</evidence>
<feature type="domain" description="DNA mismatch repair protein MutS core" evidence="5">
    <location>
        <begin position="22"/>
        <end position="309"/>
    </location>
</feature>
<dbReference type="GO" id="GO:0016887">
    <property type="term" value="F:ATP hydrolysis activity"/>
    <property type="evidence" value="ECO:0007669"/>
    <property type="project" value="InterPro"/>
</dbReference>
<dbReference type="GO" id="GO:0006298">
    <property type="term" value="P:mismatch repair"/>
    <property type="evidence" value="ECO:0007669"/>
    <property type="project" value="InterPro"/>
</dbReference>
<dbReference type="InterPro" id="IPR005747">
    <property type="entry name" value="MutS2"/>
</dbReference>
<dbReference type="InterPro" id="IPR045076">
    <property type="entry name" value="MutS"/>
</dbReference>
<feature type="non-terminal residue" evidence="7">
    <location>
        <position position="667"/>
    </location>
</feature>
<protein>
    <recommendedName>
        <fullName evidence="9">Endonuclease MutS2</fullName>
    </recommendedName>
</protein>
<dbReference type="InterPro" id="IPR007696">
    <property type="entry name" value="DNA_mismatch_repair_MutS_core"/>
</dbReference>
<organism evidence="7 8">
    <name type="scientific">Candidatus Onthovivens merdipullorum</name>
    <dbReference type="NCBI Taxonomy" id="2840889"/>
    <lineage>
        <taxon>Bacteria</taxon>
        <taxon>Bacillati</taxon>
        <taxon>Bacillota</taxon>
        <taxon>Bacilli</taxon>
        <taxon>Bacillales</taxon>
        <taxon>Candidatus Onthovivens</taxon>
    </lineage>
</organism>
<evidence type="ECO:0000256" key="3">
    <source>
        <dbReference type="ARBA" id="ARBA00023125"/>
    </source>
</evidence>
<evidence type="ECO:0000256" key="4">
    <source>
        <dbReference type="SAM" id="Coils"/>
    </source>
</evidence>
<name>A0A9D9DIE3_9BACL</name>
<dbReference type="NCBIfam" id="TIGR01069">
    <property type="entry name" value="mutS2"/>
    <property type="match status" value="1"/>
</dbReference>
<dbReference type="GO" id="GO:0045910">
    <property type="term" value="P:negative regulation of DNA recombination"/>
    <property type="evidence" value="ECO:0007669"/>
    <property type="project" value="InterPro"/>
</dbReference>
<dbReference type="EMBL" id="JADIMY010000048">
    <property type="protein sequence ID" value="MBO8427362.1"/>
    <property type="molecule type" value="Genomic_DNA"/>
</dbReference>
<reference evidence="7" key="2">
    <citation type="journal article" date="2021" name="PeerJ">
        <title>Extensive microbial diversity within the chicken gut microbiome revealed by metagenomics and culture.</title>
        <authorList>
            <person name="Gilroy R."/>
            <person name="Ravi A."/>
            <person name="Getino M."/>
            <person name="Pursley I."/>
            <person name="Horton D.L."/>
            <person name="Alikhan N.F."/>
            <person name="Baker D."/>
            <person name="Gharbi K."/>
            <person name="Hall N."/>
            <person name="Watson M."/>
            <person name="Adriaenssens E.M."/>
            <person name="Foster-Nyarko E."/>
            <person name="Jarju S."/>
            <person name="Secka A."/>
            <person name="Antonio M."/>
            <person name="Oren A."/>
            <person name="Chaudhuri R.R."/>
            <person name="La Ragione R."/>
            <person name="Hildebrand F."/>
            <person name="Pallen M.J."/>
        </authorList>
    </citation>
    <scope>NUCLEOTIDE SEQUENCE</scope>
    <source>
        <strain evidence="7">11159</strain>
    </source>
</reference>
<keyword evidence="4" id="KW-0175">Coiled coil</keyword>
<keyword evidence="1" id="KW-0547">Nucleotide-binding</keyword>
<dbReference type="InterPro" id="IPR027417">
    <property type="entry name" value="P-loop_NTPase"/>
</dbReference>
<evidence type="ECO:0000256" key="1">
    <source>
        <dbReference type="ARBA" id="ARBA00022741"/>
    </source>
</evidence>
<evidence type="ECO:0000256" key="2">
    <source>
        <dbReference type="ARBA" id="ARBA00022840"/>
    </source>
</evidence>
<reference evidence="7" key="1">
    <citation type="submission" date="2020-10" db="EMBL/GenBank/DDBJ databases">
        <authorList>
            <person name="Gilroy R."/>
        </authorList>
    </citation>
    <scope>NUCLEOTIDE SEQUENCE</scope>
    <source>
        <strain evidence="7">11159</strain>
    </source>
</reference>
<feature type="coiled-coil region" evidence="4">
    <location>
        <begin position="507"/>
        <end position="616"/>
    </location>
</feature>
<feature type="domain" description="DNA mismatch repair proteins mutS family" evidence="6">
    <location>
        <begin position="322"/>
        <end position="507"/>
    </location>
</feature>
<dbReference type="InterPro" id="IPR000432">
    <property type="entry name" value="DNA_mismatch_repair_MutS_C"/>
</dbReference>
<dbReference type="InterPro" id="IPR036187">
    <property type="entry name" value="DNA_mismatch_repair_MutS_sf"/>
</dbReference>
<dbReference type="PANTHER" id="PTHR48466">
    <property type="entry name" value="OS10G0509000 PROTEIN-RELATED"/>
    <property type="match status" value="1"/>
</dbReference>
<sequence length="667" mass="76130">MDKAFNTLEINKILEEVKKFIKTKIGLIYFNNIKTFNDIKKIRYEYLKLDEMKKIIKEGGELPINSDLDVQTLFIDAKKGSYLDEISLNAIKNELLMIKNLLIYFSKLKIEHPNIKYIYSRFKIDDELINLIESNIDNENKVKDTASTNLSKIRNRLKSIDKDIRNKISELSVAYKNYMVTDNYVFRNGTYALPINNTYKSYVSGIVIDISDSGMTTFIEPTQILTIENEKRILEINEKEEVNKILKDLSLTCFKKENELLINNKTLGTIDLLNAKAHYALKLNATIPNVTNKKEIALYQARHPLLNQDIVVPNDFILNEETPLMLISGPNAGGKTIALKTIATLSYMVKFCLAIPASEGSKVGLFDKIFVDVGDDQSIENNLSTFSSQINSLSVILKSISSRDLVCFDELCNGTDPKEGDALAVAIAKFLLSKKCLSVITSHYPLLKKYGLSNSKIINASFIFDKDKLEPTFKMVLGNSGKSYGFLIARKFGLPIEIVNEGNKIYKKNYQSKIDIKISDLENKEQNLLSVEEKLNEKEEELISKEKELNDLKNKLDEKAQKLKEKKLDELDDYIDSKIDEITEIYDDFIKNKKDVKNTIKKLNEVTSKKEELESIEVGDYVYLKFLNVYGTVTKVNKDKITINSDGGMSFETDRNLLEKEEKPKTT</sequence>
<dbReference type="Proteomes" id="UP000823613">
    <property type="component" value="Unassembled WGS sequence"/>
</dbReference>
<dbReference type="AlphaFoldDB" id="A0A9D9DIE3"/>
<dbReference type="GO" id="GO:0005524">
    <property type="term" value="F:ATP binding"/>
    <property type="evidence" value="ECO:0007669"/>
    <property type="project" value="UniProtKB-KW"/>
</dbReference>
<dbReference type="Gene3D" id="3.40.50.300">
    <property type="entry name" value="P-loop containing nucleotide triphosphate hydrolases"/>
    <property type="match status" value="1"/>
</dbReference>
<evidence type="ECO:0008006" key="9">
    <source>
        <dbReference type="Google" id="ProtNLM"/>
    </source>
</evidence>
<evidence type="ECO:0000313" key="7">
    <source>
        <dbReference type="EMBL" id="MBO8427362.1"/>
    </source>
</evidence>
<dbReference type="PANTHER" id="PTHR48466:SF2">
    <property type="entry name" value="OS10G0509000 PROTEIN"/>
    <property type="match status" value="1"/>
</dbReference>
<dbReference type="GO" id="GO:0140664">
    <property type="term" value="F:ATP-dependent DNA damage sensor activity"/>
    <property type="evidence" value="ECO:0007669"/>
    <property type="project" value="InterPro"/>
</dbReference>
<keyword evidence="3" id="KW-0238">DNA-binding</keyword>
<dbReference type="SMART" id="SM00533">
    <property type="entry name" value="MUTSd"/>
    <property type="match status" value="1"/>
</dbReference>
<evidence type="ECO:0000259" key="6">
    <source>
        <dbReference type="SMART" id="SM00534"/>
    </source>
</evidence>
<comment type="caution">
    <text evidence="7">The sequence shown here is derived from an EMBL/GenBank/DDBJ whole genome shotgun (WGS) entry which is preliminary data.</text>
</comment>
<dbReference type="Pfam" id="PF00488">
    <property type="entry name" value="MutS_V"/>
    <property type="match status" value="1"/>
</dbReference>
<keyword evidence="2" id="KW-0067">ATP-binding</keyword>
<dbReference type="GO" id="GO:0030983">
    <property type="term" value="F:mismatched DNA binding"/>
    <property type="evidence" value="ECO:0007669"/>
    <property type="project" value="InterPro"/>
</dbReference>
<dbReference type="SUPFAM" id="SSF52540">
    <property type="entry name" value="P-loop containing nucleoside triphosphate hydrolases"/>
    <property type="match status" value="1"/>
</dbReference>
<gene>
    <name evidence="7" type="ORF">IAC58_02230</name>
</gene>